<evidence type="ECO:0000256" key="1">
    <source>
        <dbReference type="ARBA" id="ARBA00022448"/>
    </source>
</evidence>
<dbReference type="PANTHER" id="PTHR42781:SF4">
    <property type="entry name" value="SPERMIDINE_PUTRESCINE IMPORT ATP-BINDING PROTEIN POTA"/>
    <property type="match status" value="1"/>
</dbReference>
<dbReference type="InterPro" id="IPR050093">
    <property type="entry name" value="ABC_SmlMolc_Importer"/>
</dbReference>
<dbReference type="Proteomes" id="UP000004191">
    <property type="component" value="Unassembled WGS sequence"/>
</dbReference>
<proteinExistence type="predicted"/>
<dbReference type="eggNOG" id="COG3842">
    <property type="taxonomic scope" value="Bacteria"/>
</dbReference>
<dbReference type="InterPro" id="IPR003439">
    <property type="entry name" value="ABC_transporter-like_ATP-bd"/>
</dbReference>
<dbReference type="PROSITE" id="PS00211">
    <property type="entry name" value="ABC_TRANSPORTER_1"/>
    <property type="match status" value="1"/>
</dbReference>
<protein>
    <recommendedName>
        <fullName evidence="4">ABC transporter domain-containing protein</fullName>
    </recommendedName>
</protein>
<evidence type="ECO:0000259" key="4">
    <source>
        <dbReference type="PROSITE" id="PS50893"/>
    </source>
</evidence>
<dbReference type="SMART" id="SM00382">
    <property type="entry name" value="AAA"/>
    <property type="match status" value="1"/>
</dbReference>
<dbReference type="GO" id="GO:0140359">
    <property type="term" value="F:ABC-type transporter activity"/>
    <property type="evidence" value="ECO:0007669"/>
    <property type="project" value="UniProtKB-ARBA"/>
</dbReference>
<evidence type="ECO:0000313" key="5">
    <source>
        <dbReference type="EMBL" id="EHR33257.1"/>
    </source>
</evidence>
<dbReference type="RefSeq" id="WP_005398816.1">
    <property type="nucleotide sequence ID" value="NZ_JH601088.1"/>
</dbReference>
<accession>H3NPM9</accession>
<dbReference type="EMBL" id="AGEI01000024">
    <property type="protein sequence ID" value="EHR33257.1"/>
    <property type="molecule type" value="Genomic_DNA"/>
</dbReference>
<sequence length="347" mass="39356">MLELKNVQVKYGDFIAVDDISFKVEKGEFFTLLGPSGCGKSTVLKSIAGFKTPSKGQIILAGEDITYKAVEKRDLGMVFQSYALFQTMTSYENIVFGLKVAKASKEKIKERIDYLARLVNLNDEQLNRNVSELSGGQQQRVAIARALAKEPETMLLDEPLSNLDAKLRKQLRNELKKIQRDAGMTSVYVTHDQEEALSLSDKIAVFNNGYIEQIGTPRDIYEKPKTEFVCNFIGDANLLSSDFIREINRLGNCNLNENAKSYIRIEKIKNFYNELKEGQIEIPVEVIDRTYSGTTSIYTLKFNNLEFKSLEKEGGKNYFEIGDKVNVAISPKNILQYDEKGRLYNVE</sequence>
<dbReference type="Gene3D" id="3.40.50.300">
    <property type="entry name" value="P-loop containing nucleotide triphosphate hydrolases"/>
    <property type="match status" value="1"/>
</dbReference>
<keyword evidence="6" id="KW-1185">Reference proteome</keyword>
<dbReference type="STRING" id="883114.HMPREF9709_01301"/>
<dbReference type="InterPro" id="IPR008995">
    <property type="entry name" value="Mo/tungstate-bd_C_term_dom"/>
</dbReference>
<dbReference type="Pfam" id="PF00005">
    <property type="entry name" value="ABC_tran"/>
    <property type="match status" value="1"/>
</dbReference>
<dbReference type="PANTHER" id="PTHR42781">
    <property type="entry name" value="SPERMIDINE/PUTRESCINE IMPORT ATP-BINDING PROTEIN POTA"/>
    <property type="match status" value="1"/>
</dbReference>
<comment type="caution">
    <text evidence="5">The sequence shown here is derived from an EMBL/GenBank/DDBJ whole genome shotgun (WGS) entry which is preliminary data.</text>
</comment>
<evidence type="ECO:0000256" key="2">
    <source>
        <dbReference type="ARBA" id="ARBA00022741"/>
    </source>
</evidence>
<dbReference type="PROSITE" id="PS50893">
    <property type="entry name" value="ABC_TRANSPORTER_2"/>
    <property type="match status" value="1"/>
</dbReference>
<dbReference type="GO" id="GO:0005524">
    <property type="term" value="F:ATP binding"/>
    <property type="evidence" value="ECO:0007669"/>
    <property type="project" value="UniProtKB-KW"/>
</dbReference>
<reference evidence="5 6" key="1">
    <citation type="submission" date="2012-01" db="EMBL/GenBank/DDBJ databases">
        <title>The Genome Sequence of Helcococcus kunzii ATCC 51366.</title>
        <authorList>
            <consortium name="The Broad Institute Genome Sequencing Platform"/>
            <person name="Earl A."/>
            <person name="Ward D."/>
            <person name="Feldgarden M."/>
            <person name="Gevers D."/>
            <person name="Huys G."/>
            <person name="Young S.K."/>
            <person name="Zeng Q."/>
            <person name="Gargeya S."/>
            <person name="Fitzgerald M."/>
            <person name="Haas B."/>
            <person name="Abouelleil A."/>
            <person name="Alvarado L."/>
            <person name="Arachchi H.M."/>
            <person name="Berlin A."/>
            <person name="Chapman S.B."/>
            <person name="Gearin G."/>
            <person name="Goldberg J."/>
            <person name="Griggs A."/>
            <person name="Gujja S."/>
            <person name="Hansen M."/>
            <person name="Heiman D."/>
            <person name="Howarth C."/>
            <person name="Larimer J."/>
            <person name="Lui A."/>
            <person name="MacDonald P.J.P."/>
            <person name="McCowen C."/>
            <person name="Montmayeur A."/>
            <person name="Murphy C."/>
            <person name="Neiman D."/>
            <person name="Pearson M."/>
            <person name="Priest M."/>
            <person name="Roberts A."/>
            <person name="Saif S."/>
            <person name="Shea T."/>
            <person name="Sisk P."/>
            <person name="Stolte C."/>
            <person name="Sykes S."/>
            <person name="Wortman J."/>
            <person name="Nusbaum C."/>
            <person name="Birren B."/>
        </authorList>
    </citation>
    <scope>NUCLEOTIDE SEQUENCE [LARGE SCALE GENOMIC DNA]</scope>
    <source>
        <strain evidence="5 6">ATCC 51366</strain>
    </source>
</reference>
<evidence type="ECO:0000256" key="3">
    <source>
        <dbReference type="ARBA" id="ARBA00022840"/>
    </source>
</evidence>
<name>H3NPM9_9FIRM</name>
<dbReference type="GO" id="GO:0043190">
    <property type="term" value="C:ATP-binding cassette (ABC) transporter complex"/>
    <property type="evidence" value="ECO:0007669"/>
    <property type="project" value="UniProtKB-ARBA"/>
</dbReference>
<dbReference type="GO" id="GO:0016887">
    <property type="term" value="F:ATP hydrolysis activity"/>
    <property type="evidence" value="ECO:0007669"/>
    <property type="project" value="InterPro"/>
</dbReference>
<dbReference type="InterPro" id="IPR027417">
    <property type="entry name" value="P-loop_NTPase"/>
</dbReference>
<gene>
    <name evidence="5" type="ORF">HMPREF9709_01301</name>
</gene>
<organism evidence="5 6">
    <name type="scientific">Helcococcus kunzii ATCC 51366</name>
    <dbReference type="NCBI Taxonomy" id="883114"/>
    <lineage>
        <taxon>Bacteria</taxon>
        <taxon>Bacillati</taxon>
        <taxon>Bacillota</taxon>
        <taxon>Tissierellia</taxon>
        <taxon>Tissierellales</taxon>
        <taxon>Peptoniphilaceae</taxon>
        <taxon>Helcococcus</taxon>
    </lineage>
</organism>
<dbReference type="SUPFAM" id="SSF50331">
    <property type="entry name" value="MOP-like"/>
    <property type="match status" value="1"/>
</dbReference>
<dbReference type="HOGENOM" id="CLU_000604_1_1_9"/>
<dbReference type="InterPro" id="IPR017871">
    <property type="entry name" value="ABC_transporter-like_CS"/>
</dbReference>
<keyword evidence="1" id="KW-0813">Transport</keyword>
<keyword evidence="2" id="KW-0547">Nucleotide-binding</keyword>
<evidence type="ECO:0000313" key="6">
    <source>
        <dbReference type="Proteomes" id="UP000004191"/>
    </source>
</evidence>
<dbReference type="OrthoDB" id="9802264at2"/>
<dbReference type="SUPFAM" id="SSF52540">
    <property type="entry name" value="P-loop containing nucleoside triphosphate hydrolases"/>
    <property type="match status" value="1"/>
</dbReference>
<dbReference type="FunFam" id="3.40.50.300:FF:000042">
    <property type="entry name" value="Maltose/maltodextrin ABC transporter, ATP-binding protein"/>
    <property type="match status" value="1"/>
</dbReference>
<feature type="domain" description="ABC transporter" evidence="4">
    <location>
        <begin position="2"/>
        <end position="233"/>
    </location>
</feature>
<dbReference type="GeneID" id="96999268"/>
<keyword evidence="3" id="KW-0067">ATP-binding</keyword>
<dbReference type="PATRIC" id="fig|883114.3.peg.1292"/>
<dbReference type="InterPro" id="IPR003593">
    <property type="entry name" value="AAA+_ATPase"/>
</dbReference>
<dbReference type="AlphaFoldDB" id="H3NPM9"/>